<protein>
    <submittedName>
        <fullName evidence="1">(Mediterranean fruit fly) hypothetical protein</fullName>
    </submittedName>
</protein>
<name>A0A811ULD0_CERCA</name>
<comment type="caution">
    <text evidence="1">The sequence shown here is derived from an EMBL/GenBank/DDBJ whole genome shotgun (WGS) entry which is preliminary data.</text>
</comment>
<dbReference type="Proteomes" id="UP000606786">
    <property type="component" value="Unassembled WGS sequence"/>
</dbReference>
<sequence length="108" mass="12141">MPLTVYGINSRVYLCSHTCMYVQHVVPPKDKRSSKLIFVIKFYDVAADFHIQVFVLAHFTAHNSPLNAEVQLDNRGGPPAVLGIVTECHHNSQVIIAQTVKCRVRPSR</sequence>
<evidence type="ECO:0000313" key="2">
    <source>
        <dbReference type="Proteomes" id="UP000606786"/>
    </source>
</evidence>
<proteinExistence type="predicted"/>
<dbReference type="AlphaFoldDB" id="A0A811ULD0"/>
<keyword evidence="2" id="KW-1185">Reference proteome</keyword>
<reference evidence="1" key="1">
    <citation type="submission" date="2020-11" db="EMBL/GenBank/DDBJ databases">
        <authorList>
            <person name="Whitehead M."/>
        </authorList>
    </citation>
    <scope>NUCLEOTIDE SEQUENCE</scope>
    <source>
        <strain evidence="1">EGII</strain>
    </source>
</reference>
<dbReference type="EMBL" id="CAJHJT010000012">
    <property type="protein sequence ID" value="CAD6999561.1"/>
    <property type="molecule type" value="Genomic_DNA"/>
</dbReference>
<organism evidence="1 2">
    <name type="scientific">Ceratitis capitata</name>
    <name type="common">Mediterranean fruit fly</name>
    <name type="synonym">Tephritis capitata</name>
    <dbReference type="NCBI Taxonomy" id="7213"/>
    <lineage>
        <taxon>Eukaryota</taxon>
        <taxon>Metazoa</taxon>
        <taxon>Ecdysozoa</taxon>
        <taxon>Arthropoda</taxon>
        <taxon>Hexapoda</taxon>
        <taxon>Insecta</taxon>
        <taxon>Pterygota</taxon>
        <taxon>Neoptera</taxon>
        <taxon>Endopterygota</taxon>
        <taxon>Diptera</taxon>
        <taxon>Brachycera</taxon>
        <taxon>Muscomorpha</taxon>
        <taxon>Tephritoidea</taxon>
        <taxon>Tephritidae</taxon>
        <taxon>Ceratitis</taxon>
        <taxon>Ceratitis</taxon>
    </lineage>
</organism>
<evidence type="ECO:0000313" key="1">
    <source>
        <dbReference type="EMBL" id="CAD6999561.1"/>
    </source>
</evidence>
<accession>A0A811ULD0</accession>
<gene>
    <name evidence="1" type="ORF">CCAP1982_LOCUS8084</name>
</gene>